<evidence type="ECO:0000256" key="4">
    <source>
        <dbReference type="ARBA" id="ARBA00023270"/>
    </source>
</evidence>
<dbReference type="InterPro" id="IPR002915">
    <property type="entry name" value="DeoC/FbaB/LacD_aldolase"/>
</dbReference>
<feature type="active site" description="Proton donor/acceptor" evidence="6">
    <location>
        <position position="169"/>
    </location>
</feature>
<dbReference type="AlphaFoldDB" id="E1QLY9"/>
<dbReference type="Proteomes" id="UP000009047">
    <property type="component" value="Chromosome"/>
</dbReference>
<dbReference type="KEGG" id="dbr:Deba_3221"/>
<comment type="catalytic activity">
    <reaction evidence="5 6">
        <text>2-deoxy-D-ribose 5-phosphate = D-glyceraldehyde 3-phosphate + acetaldehyde</text>
        <dbReference type="Rhea" id="RHEA:12821"/>
        <dbReference type="ChEBI" id="CHEBI:15343"/>
        <dbReference type="ChEBI" id="CHEBI:59776"/>
        <dbReference type="ChEBI" id="CHEBI:62877"/>
        <dbReference type="EC" id="4.1.2.4"/>
    </reaction>
</comment>
<dbReference type="HOGENOM" id="CLU_053595_0_2_7"/>
<keyword evidence="3 6" id="KW-0456">Lyase</keyword>
<dbReference type="eggNOG" id="COG0274">
    <property type="taxonomic scope" value="Bacteria"/>
</dbReference>
<dbReference type="GO" id="GO:0005737">
    <property type="term" value="C:cytoplasm"/>
    <property type="evidence" value="ECO:0007669"/>
    <property type="project" value="UniProtKB-SubCell"/>
</dbReference>
<dbReference type="Gene3D" id="3.20.20.70">
    <property type="entry name" value="Aldolase class I"/>
    <property type="match status" value="1"/>
</dbReference>
<keyword evidence="4 6" id="KW-0704">Schiff base</keyword>
<dbReference type="NCBIfam" id="TIGR00126">
    <property type="entry name" value="deoC"/>
    <property type="match status" value="1"/>
</dbReference>
<dbReference type="SUPFAM" id="SSF51569">
    <property type="entry name" value="Aldolase"/>
    <property type="match status" value="1"/>
</dbReference>
<dbReference type="GO" id="GO:0009264">
    <property type="term" value="P:deoxyribonucleotide catabolic process"/>
    <property type="evidence" value="ECO:0007669"/>
    <property type="project" value="UniProtKB-UniRule"/>
</dbReference>
<evidence type="ECO:0000313" key="8">
    <source>
        <dbReference type="Proteomes" id="UP000009047"/>
    </source>
</evidence>
<evidence type="ECO:0000256" key="2">
    <source>
        <dbReference type="ARBA" id="ARBA00022490"/>
    </source>
</evidence>
<gene>
    <name evidence="6" type="primary">deoC</name>
    <name evidence="7" type="ordered locus">Deba_3221</name>
</gene>
<dbReference type="InterPro" id="IPR011343">
    <property type="entry name" value="DeoC"/>
</dbReference>
<feature type="active site" description="Schiff-base intermediate with acetaldehyde" evidence="6">
    <location>
        <position position="231"/>
    </location>
</feature>
<dbReference type="SMART" id="SM01133">
    <property type="entry name" value="DeoC"/>
    <property type="match status" value="1"/>
</dbReference>
<comment type="function">
    <text evidence="6">Catalyzes a reversible aldol reaction between acetaldehyde and D-glyceraldehyde 3-phosphate to generate 2-deoxy-D-ribose 5-phosphate.</text>
</comment>
<evidence type="ECO:0000256" key="1">
    <source>
        <dbReference type="ARBA" id="ARBA00010936"/>
    </source>
</evidence>
<sequence length="300" mass="31390">MAMVELRRMDNRFQADLWRDALLGRGVDCRLRGFHDTAYDGLYVTQKGFAMLLVDEAQLELARQIDAELLALEAPPAADVLALAQAIEHTLLGAAASQADLEGHVAQCLEHGFGAACLSPWLVGRAARLLEGSAVTLCSVVGFPLGIQTRAGKLQEALELAGLGAAELDVVINRGLVASDRLDEAVDEIAAIVAAVAPLVVKVILETSELGPELTARVARAMAHSGAAFLKTGTGHFGPATTADVALLRQNAPGLGVKAAGGIRELDQAVALLEAGASRLGTSSGVQIIEQARLRWPAED</sequence>
<dbReference type="EMBL" id="CP002085">
    <property type="protein sequence ID" value="ADK86574.1"/>
    <property type="molecule type" value="Genomic_DNA"/>
</dbReference>
<keyword evidence="2 6" id="KW-0963">Cytoplasm</keyword>
<comment type="subcellular location">
    <subcellularLocation>
        <location evidence="6">Cytoplasm</location>
    </subcellularLocation>
</comment>
<evidence type="ECO:0000256" key="5">
    <source>
        <dbReference type="ARBA" id="ARBA00048791"/>
    </source>
</evidence>
<feature type="active site" description="Proton donor/acceptor" evidence="6">
    <location>
        <position position="258"/>
    </location>
</feature>
<dbReference type="GO" id="GO:0006018">
    <property type="term" value="P:2-deoxyribose 1-phosphate catabolic process"/>
    <property type="evidence" value="ECO:0007669"/>
    <property type="project" value="UniProtKB-UniRule"/>
</dbReference>
<keyword evidence="8" id="KW-1185">Reference proteome</keyword>
<dbReference type="PANTHER" id="PTHR10889">
    <property type="entry name" value="DEOXYRIBOSE-PHOSPHATE ALDOLASE"/>
    <property type="match status" value="1"/>
</dbReference>
<comment type="similarity">
    <text evidence="1 6">Belongs to the DeoC/FbaB aldolase family. DeoC type 1 subfamily.</text>
</comment>
<dbReference type="EC" id="4.1.2.4" evidence="6"/>
<dbReference type="RefSeq" id="WP_013260010.1">
    <property type="nucleotide sequence ID" value="NC_014365.1"/>
</dbReference>
<dbReference type="InterPro" id="IPR028581">
    <property type="entry name" value="DeoC_typeI"/>
</dbReference>
<evidence type="ECO:0000256" key="3">
    <source>
        <dbReference type="ARBA" id="ARBA00023239"/>
    </source>
</evidence>
<dbReference type="GO" id="GO:0004139">
    <property type="term" value="F:deoxyribose-phosphate aldolase activity"/>
    <property type="evidence" value="ECO:0007669"/>
    <property type="project" value="UniProtKB-UniRule"/>
</dbReference>
<dbReference type="STRING" id="644282.Deba_3221"/>
<evidence type="ECO:0000313" key="7">
    <source>
        <dbReference type="EMBL" id="ADK86574.1"/>
    </source>
</evidence>
<dbReference type="UniPathway" id="UPA00002">
    <property type="reaction ID" value="UER00468"/>
</dbReference>
<dbReference type="PANTHER" id="PTHR10889:SF1">
    <property type="entry name" value="DEOXYRIBOSE-PHOSPHATE ALDOLASE"/>
    <property type="match status" value="1"/>
</dbReference>
<organism evidence="7 8">
    <name type="scientific">Desulfarculus baarsii (strain ATCC 33931 / DSM 2075 / LMG 7858 / VKM B-1802 / 2st14)</name>
    <dbReference type="NCBI Taxonomy" id="644282"/>
    <lineage>
        <taxon>Bacteria</taxon>
        <taxon>Pseudomonadati</taxon>
        <taxon>Thermodesulfobacteriota</taxon>
        <taxon>Desulfarculia</taxon>
        <taxon>Desulfarculales</taxon>
        <taxon>Desulfarculaceae</taxon>
        <taxon>Desulfarculus</taxon>
    </lineage>
</organism>
<comment type="pathway">
    <text evidence="6">Carbohydrate degradation; 2-deoxy-D-ribose 1-phosphate degradation; D-glyceraldehyde 3-phosphate and acetaldehyde from 2-deoxy-alpha-D-ribose 1-phosphate: step 2/2.</text>
</comment>
<reference evidence="7 8" key="1">
    <citation type="journal article" date="2010" name="Stand. Genomic Sci.">
        <title>Complete genome sequence of Desulfarculus baarsii type strain (2st14).</title>
        <authorList>
            <person name="Sun H."/>
            <person name="Spring S."/>
            <person name="Lapidus A."/>
            <person name="Davenport K."/>
            <person name="Del Rio T.G."/>
            <person name="Tice H."/>
            <person name="Nolan M."/>
            <person name="Copeland A."/>
            <person name="Cheng J.F."/>
            <person name="Lucas S."/>
            <person name="Tapia R."/>
            <person name="Goodwin L."/>
            <person name="Pitluck S."/>
            <person name="Ivanova N."/>
            <person name="Pagani I."/>
            <person name="Mavromatis K."/>
            <person name="Ovchinnikova G."/>
            <person name="Pati A."/>
            <person name="Chen A."/>
            <person name="Palaniappan K."/>
            <person name="Hauser L."/>
            <person name="Chang Y.J."/>
            <person name="Jeffries C.D."/>
            <person name="Detter J.C."/>
            <person name="Han C."/>
            <person name="Rohde M."/>
            <person name="Brambilla E."/>
            <person name="Goker M."/>
            <person name="Woyke T."/>
            <person name="Bristow J."/>
            <person name="Eisen J.A."/>
            <person name="Markowitz V."/>
            <person name="Hugenholtz P."/>
            <person name="Kyrpides N.C."/>
            <person name="Klenk H.P."/>
            <person name="Land M."/>
        </authorList>
    </citation>
    <scope>NUCLEOTIDE SEQUENCE [LARGE SCALE GENOMIC DNA]</scope>
    <source>
        <strain evidence="8">ATCC 33931 / DSM 2075 / LMG 7858 / VKM B-1802 / 2st14</strain>
    </source>
</reference>
<dbReference type="InterPro" id="IPR013785">
    <property type="entry name" value="Aldolase_TIM"/>
</dbReference>
<dbReference type="Pfam" id="PF01791">
    <property type="entry name" value="DeoC"/>
    <property type="match status" value="1"/>
</dbReference>
<protein>
    <recommendedName>
        <fullName evidence="6">Deoxyribose-phosphate aldolase</fullName>
        <shortName evidence="6">DERA</shortName>
        <ecNumber evidence="6">4.1.2.4</ecNumber>
    </recommendedName>
    <alternativeName>
        <fullName evidence="6">2-deoxy-D-ribose 5-phosphate aldolase</fullName>
    </alternativeName>
    <alternativeName>
        <fullName evidence="6">Phosphodeoxyriboaldolase</fullName>
        <shortName evidence="6">Deoxyriboaldolase</shortName>
    </alternativeName>
</protein>
<proteinExistence type="inferred from homology"/>
<dbReference type="HAMAP" id="MF_00114">
    <property type="entry name" value="DeoC_type1"/>
    <property type="match status" value="1"/>
</dbReference>
<accession>E1QLY9</accession>
<name>E1QLY9_DESB2</name>
<dbReference type="GO" id="GO:0016052">
    <property type="term" value="P:carbohydrate catabolic process"/>
    <property type="evidence" value="ECO:0007669"/>
    <property type="project" value="TreeGrafter"/>
</dbReference>
<evidence type="ECO:0000256" key="6">
    <source>
        <dbReference type="HAMAP-Rule" id="MF_00114"/>
    </source>
</evidence>